<name>A0A1Y2DU99_9FUNG</name>
<evidence type="ECO:0000313" key="1">
    <source>
        <dbReference type="EMBL" id="ORY62749.1"/>
    </source>
</evidence>
<dbReference type="GO" id="GO:0004623">
    <property type="term" value="F:phospholipase A2 activity"/>
    <property type="evidence" value="ECO:0007669"/>
    <property type="project" value="InterPro"/>
</dbReference>
<sequence>MITEELNITSCEAGNVYNYTEKKETKMEKVLENSINNKLSTDEECLNKCKNDNADLKNTFKNYNITVLEEYSRKIYGSDIGCERLKEHEAEHVDVDEDYESKNESFDKVKRNDNECKPERKVEVMQYIDDIPKVRRIDNKTIISEVNGCGPKVERFLSVSKAENVFLDYIATKHNLEFEPACNAHDICYDCKVKKDECDNLMFKYPIEDLNLISYKEFFSINSMGYVSKEDIIRAINNMEYISWKRVSFLY</sequence>
<dbReference type="Proteomes" id="UP000193920">
    <property type="component" value="Unassembled WGS sequence"/>
</dbReference>
<dbReference type="GO" id="GO:0006644">
    <property type="term" value="P:phospholipid metabolic process"/>
    <property type="evidence" value="ECO:0007669"/>
    <property type="project" value="InterPro"/>
</dbReference>
<reference evidence="1 2" key="1">
    <citation type="submission" date="2016-08" db="EMBL/GenBank/DDBJ databases">
        <title>A Parts List for Fungal Cellulosomes Revealed by Comparative Genomics.</title>
        <authorList>
            <consortium name="DOE Joint Genome Institute"/>
            <person name="Haitjema C.H."/>
            <person name="Gilmore S.P."/>
            <person name="Henske J.K."/>
            <person name="Solomon K.V."/>
            <person name="De Groot R."/>
            <person name="Kuo A."/>
            <person name="Mondo S.J."/>
            <person name="Salamov A.A."/>
            <person name="Labutti K."/>
            <person name="Zhao Z."/>
            <person name="Chiniquy J."/>
            <person name="Barry K."/>
            <person name="Brewer H.M."/>
            <person name="Purvine S.O."/>
            <person name="Wright A.T."/>
            <person name="Boxma B."/>
            <person name="Van Alen T."/>
            <person name="Hackstein J.H."/>
            <person name="Baker S.E."/>
            <person name="Grigoriev I.V."/>
            <person name="O'Malley M.A."/>
        </authorList>
    </citation>
    <scope>NUCLEOTIDE SEQUENCE [LARGE SCALE GENOMIC DNA]</scope>
    <source>
        <strain evidence="1 2">G1</strain>
    </source>
</reference>
<dbReference type="InterPro" id="IPR036444">
    <property type="entry name" value="PLipase_A2_dom_sf"/>
</dbReference>
<proteinExistence type="predicted"/>
<organism evidence="1 2">
    <name type="scientific">Neocallimastix californiae</name>
    <dbReference type="NCBI Taxonomy" id="1754190"/>
    <lineage>
        <taxon>Eukaryota</taxon>
        <taxon>Fungi</taxon>
        <taxon>Fungi incertae sedis</taxon>
        <taxon>Chytridiomycota</taxon>
        <taxon>Chytridiomycota incertae sedis</taxon>
        <taxon>Neocallimastigomycetes</taxon>
        <taxon>Neocallimastigales</taxon>
        <taxon>Neocallimastigaceae</taxon>
        <taxon>Neocallimastix</taxon>
    </lineage>
</organism>
<gene>
    <name evidence="1" type="ORF">LY90DRAFT_505320</name>
</gene>
<dbReference type="AlphaFoldDB" id="A0A1Y2DU99"/>
<keyword evidence="2" id="KW-1185">Reference proteome</keyword>
<dbReference type="GO" id="GO:0050482">
    <property type="term" value="P:arachidonate secretion"/>
    <property type="evidence" value="ECO:0007669"/>
    <property type="project" value="InterPro"/>
</dbReference>
<protein>
    <submittedName>
        <fullName evidence="1">Uncharacterized protein</fullName>
    </submittedName>
</protein>
<comment type="caution">
    <text evidence="1">The sequence shown here is derived from an EMBL/GenBank/DDBJ whole genome shotgun (WGS) entry which is preliminary data.</text>
</comment>
<dbReference type="OrthoDB" id="6105856at2759"/>
<evidence type="ECO:0000313" key="2">
    <source>
        <dbReference type="Proteomes" id="UP000193920"/>
    </source>
</evidence>
<dbReference type="SUPFAM" id="SSF48619">
    <property type="entry name" value="Phospholipase A2, PLA2"/>
    <property type="match status" value="1"/>
</dbReference>
<accession>A0A1Y2DU99</accession>
<dbReference type="EMBL" id="MCOG01000057">
    <property type="protein sequence ID" value="ORY62749.1"/>
    <property type="molecule type" value="Genomic_DNA"/>
</dbReference>